<keyword evidence="3" id="KW-1185">Reference proteome</keyword>
<evidence type="ECO:0000313" key="2">
    <source>
        <dbReference type="EMBL" id="KAK1618532.1"/>
    </source>
</evidence>
<gene>
    <name evidence="2" type="ORF">QYE76_024049</name>
</gene>
<comment type="caution">
    <text evidence="2">The sequence shown here is derived from an EMBL/GenBank/DDBJ whole genome shotgun (WGS) entry which is preliminary data.</text>
</comment>
<evidence type="ECO:0000313" key="3">
    <source>
        <dbReference type="Proteomes" id="UP001231189"/>
    </source>
</evidence>
<dbReference type="InterPro" id="IPR036875">
    <property type="entry name" value="Znf_CCHC_sf"/>
</dbReference>
<dbReference type="AlphaFoldDB" id="A0AAD8RCL7"/>
<protein>
    <submittedName>
        <fullName evidence="2">Uncharacterized protein</fullName>
    </submittedName>
</protein>
<proteinExistence type="predicted"/>
<organism evidence="2 3">
    <name type="scientific">Lolium multiflorum</name>
    <name type="common">Italian ryegrass</name>
    <name type="synonym">Lolium perenne subsp. multiflorum</name>
    <dbReference type="NCBI Taxonomy" id="4521"/>
    <lineage>
        <taxon>Eukaryota</taxon>
        <taxon>Viridiplantae</taxon>
        <taxon>Streptophyta</taxon>
        <taxon>Embryophyta</taxon>
        <taxon>Tracheophyta</taxon>
        <taxon>Spermatophyta</taxon>
        <taxon>Magnoliopsida</taxon>
        <taxon>Liliopsida</taxon>
        <taxon>Poales</taxon>
        <taxon>Poaceae</taxon>
        <taxon>BOP clade</taxon>
        <taxon>Pooideae</taxon>
        <taxon>Poodae</taxon>
        <taxon>Poeae</taxon>
        <taxon>Poeae Chloroplast Group 2 (Poeae type)</taxon>
        <taxon>Loliodinae</taxon>
        <taxon>Loliinae</taxon>
        <taxon>Lolium</taxon>
    </lineage>
</organism>
<dbReference type="EMBL" id="JAUUTY010000006">
    <property type="protein sequence ID" value="KAK1618532.1"/>
    <property type="molecule type" value="Genomic_DNA"/>
</dbReference>
<dbReference type="Proteomes" id="UP001231189">
    <property type="component" value="Unassembled WGS sequence"/>
</dbReference>
<dbReference type="GO" id="GO:0003676">
    <property type="term" value="F:nucleic acid binding"/>
    <property type="evidence" value="ECO:0007669"/>
    <property type="project" value="InterPro"/>
</dbReference>
<name>A0AAD8RCL7_LOLMU</name>
<feature type="region of interest" description="Disordered" evidence="1">
    <location>
        <begin position="24"/>
        <end position="52"/>
    </location>
</feature>
<sequence length="200" mass="22320">MLKTAKVEIEKEHQVLVVNKTTNFKKQGKPKNNGNFKKGGKKYVAPPKKPNAGPQPDTMCFYCKGDEHWKRNCSKYLADLKNGNIKKKGETKWGHEVGTGWRGPSPGRAVLVCGPTRTPPTLPFRLLKVSVAKILPRSTKPEKTFSRRHREAKIGGHESLFARRRGKCPEGFSIDTTAIFINALSPMRRSSSPSRLGAVR</sequence>
<evidence type="ECO:0000256" key="1">
    <source>
        <dbReference type="SAM" id="MobiDB-lite"/>
    </source>
</evidence>
<reference evidence="2" key="1">
    <citation type="submission" date="2023-07" db="EMBL/GenBank/DDBJ databases">
        <title>A chromosome-level genome assembly of Lolium multiflorum.</title>
        <authorList>
            <person name="Chen Y."/>
            <person name="Copetti D."/>
            <person name="Kolliker R."/>
            <person name="Studer B."/>
        </authorList>
    </citation>
    <scope>NUCLEOTIDE SEQUENCE</scope>
    <source>
        <strain evidence="2">02402/16</strain>
        <tissue evidence="2">Leaf</tissue>
    </source>
</reference>
<accession>A0AAD8RCL7</accession>
<dbReference type="GO" id="GO:0008270">
    <property type="term" value="F:zinc ion binding"/>
    <property type="evidence" value="ECO:0007669"/>
    <property type="project" value="InterPro"/>
</dbReference>
<dbReference type="SUPFAM" id="SSF57756">
    <property type="entry name" value="Retrovirus zinc finger-like domains"/>
    <property type="match status" value="1"/>
</dbReference>